<reference evidence="2" key="1">
    <citation type="journal article" date="2017" name="Nat. Ecol. Evol.">
        <title>Genome expansion and lineage-specific genetic innovations in the forest pathogenic fungi Armillaria.</title>
        <authorList>
            <person name="Sipos G."/>
            <person name="Prasanna A.N."/>
            <person name="Walter M.C."/>
            <person name="O'Connor E."/>
            <person name="Balint B."/>
            <person name="Krizsan K."/>
            <person name="Kiss B."/>
            <person name="Hess J."/>
            <person name="Varga T."/>
            <person name="Slot J."/>
            <person name="Riley R."/>
            <person name="Boka B."/>
            <person name="Rigling D."/>
            <person name="Barry K."/>
            <person name="Lee J."/>
            <person name="Mihaltcheva S."/>
            <person name="LaButti K."/>
            <person name="Lipzen A."/>
            <person name="Waldron R."/>
            <person name="Moloney N.M."/>
            <person name="Sperisen C."/>
            <person name="Kredics L."/>
            <person name="Vagvoelgyi C."/>
            <person name="Patrignani A."/>
            <person name="Fitzpatrick D."/>
            <person name="Nagy I."/>
            <person name="Doyle S."/>
            <person name="Anderson J.B."/>
            <person name="Grigoriev I.V."/>
            <person name="Gueldener U."/>
            <person name="Muensterkoetter M."/>
            <person name="Nagy L.G."/>
        </authorList>
    </citation>
    <scope>NUCLEOTIDE SEQUENCE [LARGE SCALE GENOMIC DNA]</scope>
    <source>
        <strain evidence="2">C18/9</strain>
    </source>
</reference>
<gene>
    <name evidence="1" type="ORF">ARMOST_03181</name>
</gene>
<dbReference type="Proteomes" id="UP000219338">
    <property type="component" value="Unassembled WGS sequence"/>
</dbReference>
<evidence type="ECO:0000313" key="2">
    <source>
        <dbReference type="Proteomes" id="UP000219338"/>
    </source>
</evidence>
<sequence length="211" mass="23645">MSQLKSGKEVFTLNNDIGTLQDQTPQWLFNAYCTVNNKQLVQKMFEICHVYGWNLSYESLTEEKDPAFYKELICHQYSNLPSQQDTTPKDLVDESRVDNSNLQDGSDLPIQDVITCMIVGAAAQGNVVIGPDGGLQSNAAAESFDKPDSNAIDVATDDAKRELDLVHGKNHQNKMPSTGHSRHKRVGNKLYASKNFWKHYDEDDSDAMEES</sequence>
<proteinExistence type="predicted"/>
<dbReference type="AlphaFoldDB" id="A0A284QTR9"/>
<keyword evidence="2" id="KW-1185">Reference proteome</keyword>
<dbReference type="EMBL" id="FUEG01000002">
    <property type="protein sequence ID" value="SJK99870.1"/>
    <property type="molecule type" value="Genomic_DNA"/>
</dbReference>
<name>A0A284QTR9_ARMOS</name>
<organism evidence="1 2">
    <name type="scientific">Armillaria ostoyae</name>
    <name type="common">Armillaria root rot fungus</name>
    <dbReference type="NCBI Taxonomy" id="47428"/>
    <lineage>
        <taxon>Eukaryota</taxon>
        <taxon>Fungi</taxon>
        <taxon>Dikarya</taxon>
        <taxon>Basidiomycota</taxon>
        <taxon>Agaricomycotina</taxon>
        <taxon>Agaricomycetes</taxon>
        <taxon>Agaricomycetidae</taxon>
        <taxon>Agaricales</taxon>
        <taxon>Marasmiineae</taxon>
        <taxon>Physalacriaceae</taxon>
        <taxon>Armillaria</taxon>
    </lineage>
</organism>
<dbReference type="STRING" id="47428.A0A284QTR9"/>
<protein>
    <submittedName>
        <fullName evidence="1">Uncharacterized protein</fullName>
    </submittedName>
</protein>
<accession>A0A284QTR9</accession>
<evidence type="ECO:0000313" key="1">
    <source>
        <dbReference type="EMBL" id="SJK99870.1"/>
    </source>
</evidence>